<evidence type="ECO:0000313" key="5">
    <source>
        <dbReference type="Proteomes" id="UP000818603"/>
    </source>
</evidence>
<organism evidence="2 4">
    <name type="scientific">Aquisalinus luteolus</name>
    <dbReference type="NCBI Taxonomy" id="1566827"/>
    <lineage>
        <taxon>Bacteria</taxon>
        <taxon>Pseudomonadati</taxon>
        <taxon>Pseudomonadota</taxon>
        <taxon>Alphaproteobacteria</taxon>
        <taxon>Parvularculales</taxon>
        <taxon>Parvularculaceae</taxon>
        <taxon>Aquisalinus</taxon>
    </lineage>
</organism>
<evidence type="ECO:0000313" key="2">
    <source>
        <dbReference type="EMBL" id="GGH95826.1"/>
    </source>
</evidence>
<evidence type="ECO:0000313" key="3">
    <source>
        <dbReference type="EMBL" id="NHK27567.1"/>
    </source>
</evidence>
<sequence length="225" mass="25442">MHLRHARNLGLFAITVLIAWLQDWRAADIAWSMWISSLVTGYAWIVVTIMTSGHQILHSDGFGGKVPGSVEVHPPASAMIILGVFLLVFFTIHFGGFHFGHAQFLKMFFPVEGIDDDTDFKTIILTSLALYWPFVTITMAERSMALYKATEEGKTFNLFAPYLAVVKNHVMIIFIGFTSLLIKQEQVLWLLLAFYFFPYEDFFKSKESPFADTVPDESEDSGNAV</sequence>
<reference evidence="3 5" key="2">
    <citation type="submission" date="2020-02" db="EMBL/GenBank/DDBJ databases">
        <title>Genome sequence of Parvularcula flava strain NH6-79.</title>
        <authorList>
            <person name="Abdul Karim M.H."/>
            <person name="Lam M.Q."/>
            <person name="Chen S.J."/>
            <person name="Yahya A."/>
            <person name="Shahir S."/>
            <person name="Shamsir M.S."/>
            <person name="Chong C.S."/>
        </authorList>
    </citation>
    <scope>NUCLEOTIDE SEQUENCE [LARGE SCALE GENOMIC DNA]</scope>
    <source>
        <strain evidence="3 5">NH6-79</strain>
    </source>
</reference>
<feature type="transmembrane region" description="Helical" evidence="1">
    <location>
        <begin position="77"/>
        <end position="99"/>
    </location>
</feature>
<proteinExistence type="predicted"/>
<dbReference type="Proteomes" id="UP000621856">
    <property type="component" value="Unassembled WGS sequence"/>
</dbReference>
<dbReference type="Proteomes" id="UP000818603">
    <property type="component" value="Unassembled WGS sequence"/>
</dbReference>
<name>A0A8J3EPA6_9PROT</name>
<gene>
    <name evidence="3" type="ORF">FF098_006595</name>
    <name evidence="2" type="ORF">GCM10011355_13280</name>
</gene>
<evidence type="ECO:0000313" key="4">
    <source>
        <dbReference type="Proteomes" id="UP000621856"/>
    </source>
</evidence>
<dbReference type="EMBL" id="BMGZ01000001">
    <property type="protein sequence ID" value="GGH95826.1"/>
    <property type="molecule type" value="Genomic_DNA"/>
</dbReference>
<evidence type="ECO:0000256" key="1">
    <source>
        <dbReference type="SAM" id="Phobius"/>
    </source>
</evidence>
<dbReference type="EMBL" id="VCJR02000001">
    <property type="protein sequence ID" value="NHK27567.1"/>
    <property type="molecule type" value="Genomic_DNA"/>
</dbReference>
<reference evidence="2" key="1">
    <citation type="journal article" date="2014" name="Int. J. Syst. Evol. Microbiol.">
        <title>Complete genome sequence of Corynebacterium casei LMG S-19264T (=DSM 44701T), isolated from a smear-ripened cheese.</title>
        <authorList>
            <consortium name="US DOE Joint Genome Institute (JGI-PGF)"/>
            <person name="Walter F."/>
            <person name="Albersmeier A."/>
            <person name="Kalinowski J."/>
            <person name="Ruckert C."/>
        </authorList>
    </citation>
    <scope>NUCLEOTIDE SEQUENCE</scope>
    <source>
        <strain evidence="2">CGMCC 1.14984</strain>
    </source>
</reference>
<reference evidence="2" key="3">
    <citation type="submission" date="2020-09" db="EMBL/GenBank/DDBJ databases">
        <authorList>
            <person name="Sun Q."/>
            <person name="Zhou Y."/>
        </authorList>
    </citation>
    <scope>NUCLEOTIDE SEQUENCE</scope>
    <source>
        <strain evidence="2">CGMCC 1.14984</strain>
    </source>
</reference>
<dbReference type="RefSeq" id="WP_155138623.1">
    <property type="nucleotide sequence ID" value="NZ_BMGZ01000001.1"/>
</dbReference>
<dbReference type="Pfam" id="PF20108">
    <property type="entry name" value="DUF6498"/>
    <property type="match status" value="1"/>
</dbReference>
<keyword evidence="1" id="KW-0472">Membrane</keyword>
<feature type="transmembrane region" description="Helical" evidence="1">
    <location>
        <begin position="34"/>
        <end position="57"/>
    </location>
</feature>
<keyword evidence="1" id="KW-1133">Transmembrane helix</keyword>
<keyword evidence="5" id="KW-1185">Reference proteome</keyword>
<dbReference type="AlphaFoldDB" id="A0A8J3EPA6"/>
<accession>A0A8J3EPA6</accession>
<feature type="transmembrane region" description="Helical" evidence="1">
    <location>
        <begin position="159"/>
        <end position="182"/>
    </location>
</feature>
<dbReference type="InterPro" id="IPR045466">
    <property type="entry name" value="DUF6498"/>
</dbReference>
<comment type="caution">
    <text evidence="2">The sequence shown here is derived from an EMBL/GenBank/DDBJ whole genome shotgun (WGS) entry which is preliminary data.</text>
</comment>
<protein>
    <submittedName>
        <fullName evidence="2">Uncharacterized protein</fullName>
    </submittedName>
</protein>
<keyword evidence="1" id="KW-0812">Transmembrane</keyword>
<feature type="transmembrane region" description="Helical" evidence="1">
    <location>
        <begin position="120"/>
        <end position="139"/>
    </location>
</feature>